<comment type="caution">
    <text evidence="2">The sequence shown here is derived from an EMBL/GenBank/DDBJ whole genome shotgun (WGS) entry which is preliminary data.</text>
</comment>
<dbReference type="Proteomes" id="UP000193090">
    <property type="component" value="Unassembled WGS sequence"/>
</dbReference>
<evidence type="ECO:0000256" key="1">
    <source>
        <dbReference type="SAM" id="Phobius"/>
    </source>
</evidence>
<keyword evidence="3" id="KW-1185">Reference proteome</keyword>
<feature type="transmembrane region" description="Helical" evidence="1">
    <location>
        <begin position="12"/>
        <end position="31"/>
    </location>
</feature>
<protein>
    <submittedName>
        <fullName evidence="2">Uncharacterized protein</fullName>
    </submittedName>
</protein>
<keyword evidence="1" id="KW-0812">Transmembrane</keyword>
<sequence length="90" mass="9019">MADSSTRWGLGRVALAVSALGAVVWCIPLLWPLGGPVLLVTGFALAVCATGRTGADRAGGQAALAIVVLGFLLGIAVWVVVIGQGMSEAM</sequence>
<evidence type="ECO:0000313" key="3">
    <source>
        <dbReference type="Proteomes" id="UP000193090"/>
    </source>
</evidence>
<accession>A0A1X2EN70</accession>
<keyword evidence="1" id="KW-1133">Transmembrane helix</keyword>
<gene>
    <name evidence="2" type="ORF">AWC30_05055</name>
</gene>
<name>A0A1X2EN70_9MYCO</name>
<reference evidence="2 3" key="1">
    <citation type="submission" date="2016-01" db="EMBL/GenBank/DDBJ databases">
        <title>The new phylogeny of the genus Mycobacterium.</title>
        <authorList>
            <person name="Tarcisio F."/>
            <person name="Conor M."/>
            <person name="Antonella G."/>
            <person name="Elisabetta G."/>
            <person name="Giulia F.S."/>
            <person name="Sara T."/>
            <person name="Anna F."/>
            <person name="Clotilde B."/>
            <person name="Roberto B."/>
            <person name="Veronica D.S."/>
            <person name="Fabio R."/>
            <person name="Monica P."/>
            <person name="Olivier J."/>
            <person name="Enrico T."/>
            <person name="Nicola S."/>
        </authorList>
    </citation>
    <scope>NUCLEOTIDE SEQUENCE [LARGE SCALE GENOMIC DNA]</scope>
    <source>
        <strain evidence="2 3">DSM 44153</strain>
    </source>
</reference>
<dbReference type="AlphaFoldDB" id="A0A1X2EN70"/>
<dbReference type="EMBL" id="LQPZ01000013">
    <property type="protein sequence ID" value="ORX06940.1"/>
    <property type="molecule type" value="Genomic_DNA"/>
</dbReference>
<organism evidence="2 3">
    <name type="scientific">Mycolicibacillus trivialis</name>
    <dbReference type="NCBI Taxonomy" id="1798"/>
    <lineage>
        <taxon>Bacteria</taxon>
        <taxon>Bacillati</taxon>
        <taxon>Actinomycetota</taxon>
        <taxon>Actinomycetes</taxon>
        <taxon>Mycobacteriales</taxon>
        <taxon>Mycobacteriaceae</taxon>
        <taxon>Mycolicibacillus</taxon>
    </lineage>
</organism>
<evidence type="ECO:0000313" key="2">
    <source>
        <dbReference type="EMBL" id="ORX06940.1"/>
    </source>
</evidence>
<dbReference type="STRING" id="1798.AWC30_05055"/>
<keyword evidence="1" id="KW-0472">Membrane</keyword>
<proteinExistence type="predicted"/>
<feature type="transmembrane region" description="Helical" evidence="1">
    <location>
        <begin position="62"/>
        <end position="83"/>
    </location>
</feature>